<evidence type="ECO:0000313" key="4">
    <source>
        <dbReference type="EMBL" id="PSS17712.1"/>
    </source>
</evidence>
<dbReference type="PRINTS" id="PR00348">
    <property type="entry name" value="UBIQUITIN"/>
</dbReference>
<dbReference type="InterPro" id="IPR019956">
    <property type="entry name" value="Ubiquitin_dom"/>
</dbReference>
<organism evidence="4 5">
    <name type="scientific">Actinidia chinensis var. chinensis</name>
    <name type="common">Chinese soft-hair kiwi</name>
    <dbReference type="NCBI Taxonomy" id="1590841"/>
    <lineage>
        <taxon>Eukaryota</taxon>
        <taxon>Viridiplantae</taxon>
        <taxon>Streptophyta</taxon>
        <taxon>Embryophyta</taxon>
        <taxon>Tracheophyta</taxon>
        <taxon>Spermatophyta</taxon>
        <taxon>Magnoliopsida</taxon>
        <taxon>eudicotyledons</taxon>
        <taxon>Gunneridae</taxon>
        <taxon>Pentapetalae</taxon>
        <taxon>asterids</taxon>
        <taxon>Ericales</taxon>
        <taxon>Actinidiaceae</taxon>
        <taxon>Actinidia</taxon>
    </lineage>
</organism>
<keyword evidence="5" id="KW-1185">Reference proteome</keyword>
<dbReference type="SUPFAM" id="SSF54236">
    <property type="entry name" value="Ubiquitin-like"/>
    <property type="match status" value="5"/>
</dbReference>
<feature type="domain" description="Ubiquitin-like" evidence="3">
    <location>
        <begin position="8"/>
        <end position="77"/>
    </location>
</feature>
<dbReference type="CDD" id="cd17039">
    <property type="entry name" value="Ubl_ubiquitin_like"/>
    <property type="match status" value="2"/>
</dbReference>
<dbReference type="GO" id="GO:0003729">
    <property type="term" value="F:mRNA binding"/>
    <property type="evidence" value="ECO:0007669"/>
    <property type="project" value="UniProtKB-ARBA"/>
</dbReference>
<name>A0A2R6QZ95_ACTCC</name>
<dbReference type="FunFam" id="3.10.20.90:FF:000205">
    <property type="entry name" value="2'-5'-oligoadenylate synthase-like protein 2"/>
    <property type="match status" value="1"/>
</dbReference>
<reference evidence="5" key="2">
    <citation type="journal article" date="2018" name="BMC Genomics">
        <title>A manually annotated Actinidia chinensis var. chinensis (kiwifruit) genome highlights the challenges associated with draft genomes and gene prediction in plants.</title>
        <authorList>
            <person name="Pilkington S.M."/>
            <person name="Crowhurst R."/>
            <person name="Hilario E."/>
            <person name="Nardozza S."/>
            <person name="Fraser L."/>
            <person name="Peng Y."/>
            <person name="Gunaseelan K."/>
            <person name="Simpson R."/>
            <person name="Tahir J."/>
            <person name="Deroles S.C."/>
            <person name="Templeton K."/>
            <person name="Luo Z."/>
            <person name="Davy M."/>
            <person name="Cheng C."/>
            <person name="McNeilage M."/>
            <person name="Scaglione D."/>
            <person name="Liu Y."/>
            <person name="Zhang Q."/>
            <person name="Datson P."/>
            <person name="De Silva N."/>
            <person name="Gardiner S.E."/>
            <person name="Bassett H."/>
            <person name="Chagne D."/>
            <person name="McCallum J."/>
            <person name="Dzierzon H."/>
            <person name="Deng C."/>
            <person name="Wang Y.Y."/>
            <person name="Barron L."/>
            <person name="Manako K."/>
            <person name="Bowen J."/>
            <person name="Foster T.M."/>
            <person name="Erridge Z.A."/>
            <person name="Tiffin H."/>
            <person name="Waite C.N."/>
            <person name="Davies K.M."/>
            <person name="Grierson E.P."/>
            <person name="Laing W.A."/>
            <person name="Kirk R."/>
            <person name="Chen X."/>
            <person name="Wood M."/>
            <person name="Montefiori M."/>
            <person name="Brummell D.A."/>
            <person name="Schwinn K.E."/>
            <person name="Catanach A."/>
            <person name="Fullerton C."/>
            <person name="Li D."/>
            <person name="Meiyalaghan S."/>
            <person name="Nieuwenhuizen N."/>
            <person name="Read N."/>
            <person name="Prakash R."/>
            <person name="Hunter D."/>
            <person name="Zhang H."/>
            <person name="McKenzie M."/>
            <person name="Knabel M."/>
            <person name="Harris A."/>
            <person name="Allan A.C."/>
            <person name="Gleave A."/>
            <person name="Chen A."/>
            <person name="Janssen B.J."/>
            <person name="Plunkett B."/>
            <person name="Ampomah-Dwamena C."/>
            <person name="Voogd C."/>
            <person name="Leif D."/>
            <person name="Lafferty D."/>
            <person name="Souleyre E.J.F."/>
            <person name="Varkonyi-Gasic E."/>
            <person name="Gambi F."/>
            <person name="Hanley J."/>
            <person name="Yao J.L."/>
            <person name="Cheung J."/>
            <person name="David K.M."/>
            <person name="Warren B."/>
            <person name="Marsh K."/>
            <person name="Snowden K.C."/>
            <person name="Lin-Wang K."/>
            <person name="Brian L."/>
            <person name="Martinez-Sanchez M."/>
            <person name="Wang M."/>
            <person name="Ileperuma N."/>
            <person name="Macnee N."/>
            <person name="Campin R."/>
            <person name="McAtee P."/>
            <person name="Drummond R.S.M."/>
            <person name="Espley R.V."/>
            <person name="Ireland H.S."/>
            <person name="Wu R."/>
            <person name="Atkinson R.G."/>
            <person name="Karunairetnam S."/>
            <person name="Bulley S."/>
            <person name="Chunkath S."/>
            <person name="Hanley Z."/>
            <person name="Storey R."/>
            <person name="Thrimawithana A.H."/>
            <person name="Thomson S."/>
            <person name="David C."/>
            <person name="Testolin R."/>
            <person name="Huang H."/>
            <person name="Hellens R.P."/>
            <person name="Schaffer R.J."/>
        </authorList>
    </citation>
    <scope>NUCLEOTIDE SEQUENCE [LARGE SCALE GENOMIC DNA]</scope>
    <source>
        <strain evidence="5">cv. Red5</strain>
    </source>
</reference>
<dbReference type="InterPro" id="IPR000626">
    <property type="entry name" value="Ubiquitin-like_dom"/>
</dbReference>
<evidence type="ECO:0000256" key="1">
    <source>
        <dbReference type="ARBA" id="ARBA00022499"/>
    </source>
</evidence>
<evidence type="ECO:0000313" key="5">
    <source>
        <dbReference type="Proteomes" id="UP000241394"/>
    </source>
</evidence>
<dbReference type="OrthoDB" id="1894077at2759"/>
<feature type="domain" description="Ubiquitin-like" evidence="3">
    <location>
        <begin position="156"/>
        <end position="225"/>
    </location>
</feature>
<dbReference type="AlphaFoldDB" id="A0A2R6QZ95"/>
<dbReference type="EMBL" id="NKQK01000011">
    <property type="protein sequence ID" value="PSS17712.1"/>
    <property type="molecule type" value="Genomic_DNA"/>
</dbReference>
<evidence type="ECO:0000259" key="3">
    <source>
        <dbReference type="PROSITE" id="PS50053"/>
    </source>
</evidence>
<dbReference type="Gene3D" id="3.10.20.90">
    <property type="entry name" value="Phosphatidylinositol 3-kinase Catalytic Subunit, Chain A, domain 1"/>
    <property type="match status" value="4"/>
</dbReference>
<feature type="domain" description="Ubiquitin-like" evidence="3">
    <location>
        <begin position="72"/>
        <end position="155"/>
    </location>
</feature>
<gene>
    <name evidence="4" type="ORF">CEY00_Acc00104</name>
</gene>
<dbReference type="InParanoid" id="A0A2R6QZ95"/>
<sequence>MESREKEMNIILEINKTVSIKVKSSETIKNLKSILHKEEGISENLPELFLAGEELKDNQKLLDYGIQTNSILHIVLRTVKFFVNIPSYPKTFELEVKTRDTIRDVKTLIEAKEGIQSDLYSLFYGGKLLEDNRTLSSLELQPESTLYLVFNPRDELSVFFKMPAGEIVKAEVKLLYTISDVKAIIGSMVGFSVNDQNLIYAGNALEDWKTLACCNIRENFILEVLPRTFQIFVKAWNGKTVILDVHQKETVLDIKDKIFNKLRIPVKVQSLVFAGKSLENYRDLGSYNIQKNSTLHMVFSPATLVRRMTILDIGCPLPLPRCTTVRNLKGIIERKMKKRVKELFLNEVKLKDNRSLVKYGITEETTFVVAMEVL</sequence>
<dbReference type="Gramene" id="PSS17712">
    <property type="protein sequence ID" value="PSS17712"/>
    <property type="gene ID" value="CEY00_Acc00104"/>
</dbReference>
<dbReference type="STRING" id="1590841.A0A2R6QZ95"/>
<comment type="caution">
    <text evidence="4">The sequence shown here is derived from an EMBL/GenBank/DDBJ whole genome shotgun (WGS) entry which is preliminary data.</text>
</comment>
<dbReference type="PROSITE" id="PS50053">
    <property type="entry name" value="UBIQUITIN_2"/>
    <property type="match status" value="4"/>
</dbReference>
<dbReference type="InterPro" id="IPR050158">
    <property type="entry name" value="Ubiquitin_ubiquitin-like"/>
</dbReference>
<keyword evidence="1" id="KW-1017">Isopeptide bond</keyword>
<protein>
    <submittedName>
        <fullName evidence="4">Ubiquitin-related 2 like</fullName>
    </submittedName>
</protein>
<reference evidence="4 5" key="1">
    <citation type="submission" date="2017-07" db="EMBL/GenBank/DDBJ databases">
        <title>An improved, manually edited Actinidia chinensis var. chinensis (kiwifruit) genome highlights the challenges associated with draft genomes and gene prediction in plants.</title>
        <authorList>
            <person name="Pilkington S."/>
            <person name="Crowhurst R."/>
            <person name="Hilario E."/>
            <person name="Nardozza S."/>
            <person name="Fraser L."/>
            <person name="Peng Y."/>
            <person name="Gunaseelan K."/>
            <person name="Simpson R."/>
            <person name="Tahir J."/>
            <person name="Deroles S."/>
            <person name="Templeton K."/>
            <person name="Luo Z."/>
            <person name="Davy M."/>
            <person name="Cheng C."/>
            <person name="Mcneilage M."/>
            <person name="Scaglione D."/>
            <person name="Liu Y."/>
            <person name="Zhang Q."/>
            <person name="Datson P."/>
            <person name="De Silva N."/>
            <person name="Gardiner S."/>
            <person name="Bassett H."/>
            <person name="Chagne D."/>
            <person name="Mccallum J."/>
            <person name="Dzierzon H."/>
            <person name="Deng C."/>
            <person name="Wang Y.-Y."/>
            <person name="Barron N."/>
            <person name="Manako K."/>
            <person name="Bowen J."/>
            <person name="Foster T."/>
            <person name="Erridge Z."/>
            <person name="Tiffin H."/>
            <person name="Waite C."/>
            <person name="Davies K."/>
            <person name="Grierson E."/>
            <person name="Laing W."/>
            <person name="Kirk R."/>
            <person name="Chen X."/>
            <person name="Wood M."/>
            <person name="Montefiori M."/>
            <person name="Brummell D."/>
            <person name="Schwinn K."/>
            <person name="Catanach A."/>
            <person name="Fullerton C."/>
            <person name="Li D."/>
            <person name="Meiyalaghan S."/>
            <person name="Nieuwenhuizen N."/>
            <person name="Read N."/>
            <person name="Prakash R."/>
            <person name="Hunter D."/>
            <person name="Zhang H."/>
            <person name="Mckenzie M."/>
            <person name="Knabel M."/>
            <person name="Harris A."/>
            <person name="Allan A."/>
            <person name="Chen A."/>
            <person name="Janssen B."/>
            <person name="Plunkett B."/>
            <person name="Dwamena C."/>
            <person name="Voogd C."/>
            <person name="Leif D."/>
            <person name="Lafferty D."/>
            <person name="Souleyre E."/>
            <person name="Varkonyi-Gasic E."/>
            <person name="Gambi F."/>
            <person name="Hanley J."/>
            <person name="Yao J.-L."/>
            <person name="Cheung J."/>
            <person name="David K."/>
            <person name="Warren B."/>
            <person name="Marsh K."/>
            <person name="Snowden K."/>
            <person name="Lin-Wang K."/>
            <person name="Brian L."/>
            <person name="Martinez-Sanchez M."/>
            <person name="Wang M."/>
            <person name="Ileperuma N."/>
            <person name="Macnee N."/>
            <person name="Campin R."/>
            <person name="Mcatee P."/>
            <person name="Drummond R."/>
            <person name="Espley R."/>
            <person name="Ireland H."/>
            <person name="Wu R."/>
            <person name="Atkinson R."/>
            <person name="Karunairetnam S."/>
            <person name="Bulley S."/>
            <person name="Chunkath S."/>
            <person name="Hanley Z."/>
            <person name="Storey R."/>
            <person name="Thrimawithana A."/>
            <person name="Thomson S."/>
            <person name="David C."/>
            <person name="Testolin R."/>
        </authorList>
    </citation>
    <scope>NUCLEOTIDE SEQUENCE [LARGE SCALE GENOMIC DNA]</scope>
    <source>
        <strain evidence="5">cv. Red5</strain>
        <tissue evidence="4">Young leaf</tissue>
    </source>
</reference>
<dbReference type="SMART" id="SM00213">
    <property type="entry name" value="UBQ"/>
    <property type="match status" value="5"/>
</dbReference>
<evidence type="ECO:0000256" key="2">
    <source>
        <dbReference type="ARBA" id="ARBA00022843"/>
    </source>
</evidence>
<feature type="domain" description="Ubiquitin-like" evidence="3">
    <location>
        <begin position="229"/>
        <end position="298"/>
    </location>
</feature>
<accession>A0A2R6QZ95</accession>
<dbReference type="InterPro" id="IPR029071">
    <property type="entry name" value="Ubiquitin-like_domsf"/>
</dbReference>
<keyword evidence="2" id="KW-0832">Ubl conjugation</keyword>
<dbReference type="OMA" id="LACYDIK"/>
<dbReference type="Pfam" id="PF00240">
    <property type="entry name" value="ubiquitin"/>
    <property type="match status" value="4"/>
</dbReference>
<proteinExistence type="predicted"/>
<dbReference type="PANTHER" id="PTHR10666">
    <property type="entry name" value="UBIQUITIN"/>
    <property type="match status" value="1"/>
</dbReference>
<dbReference type="Proteomes" id="UP000241394">
    <property type="component" value="Chromosome LG11"/>
</dbReference>